<dbReference type="Pfam" id="PF03952">
    <property type="entry name" value="Enolase_N"/>
    <property type="match status" value="1"/>
</dbReference>
<evidence type="ECO:0000259" key="11">
    <source>
        <dbReference type="SMART" id="SM01193"/>
    </source>
</evidence>
<dbReference type="EC" id="4.2.1.11" evidence="3 9"/>
<feature type="active site" description="Proton acceptor" evidence="9">
    <location>
        <position position="338"/>
    </location>
</feature>
<feature type="binding site" evidence="9">
    <location>
        <position position="313"/>
    </location>
    <ligand>
        <name>Mg(2+)</name>
        <dbReference type="ChEBI" id="CHEBI:18420"/>
    </ligand>
</feature>
<dbReference type="RefSeq" id="WP_378752929.1">
    <property type="nucleotide sequence ID" value="NZ_JBHSSV010000012.1"/>
</dbReference>
<feature type="binding site" evidence="9">
    <location>
        <position position="164"/>
    </location>
    <ligand>
        <name>(2R)-2-phosphoglycerate</name>
        <dbReference type="ChEBI" id="CHEBI:58289"/>
    </ligand>
</feature>
<reference evidence="13" key="1">
    <citation type="journal article" date="2019" name="Int. J. Syst. Evol. Microbiol.">
        <title>The Global Catalogue of Microorganisms (GCM) 10K type strain sequencing project: providing services to taxonomists for standard genome sequencing and annotation.</title>
        <authorList>
            <consortium name="The Broad Institute Genomics Platform"/>
            <consortium name="The Broad Institute Genome Sequencing Center for Infectious Disease"/>
            <person name="Wu L."/>
            <person name="Ma J."/>
        </authorList>
    </citation>
    <scope>NUCLEOTIDE SEQUENCE [LARGE SCALE GENOMIC DNA]</scope>
    <source>
        <strain evidence="13">CCUG 50754</strain>
    </source>
</reference>
<keyword evidence="9" id="KW-0963">Cytoplasm</keyword>
<dbReference type="SMART" id="SM01193">
    <property type="entry name" value="Enolase_N"/>
    <property type="match status" value="1"/>
</dbReference>
<accession>A0ABW2ZNN7</accession>
<evidence type="ECO:0000313" key="13">
    <source>
        <dbReference type="Proteomes" id="UP001597042"/>
    </source>
</evidence>
<dbReference type="Gene3D" id="3.30.390.10">
    <property type="entry name" value="Enolase-like, N-terminal domain"/>
    <property type="match status" value="1"/>
</dbReference>
<feature type="binding site" evidence="9">
    <location>
        <position position="367"/>
    </location>
    <ligand>
        <name>(2R)-2-phosphoglycerate</name>
        <dbReference type="ChEBI" id="CHEBI:58289"/>
    </ligand>
</feature>
<feature type="domain" description="Enolase C-terminal TIM barrel" evidence="10">
    <location>
        <begin position="140"/>
        <end position="424"/>
    </location>
</feature>
<keyword evidence="7 9" id="KW-0324">Glycolysis</keyword>
<proteinExistence type="inferred from homology"/>
<evidence type="ECO:0000313" key="12">
    <source>
        <dbReference type="EMBL" id="MFD0780150.1"/>
    </source>
</evidence>
<keyword evidence="6 9" id="KW-0460">Magnesium</keyword>
<protein>
    <recommendedName>
        <fullName evidence="4 9">Enolase</fullName>
        <ecNumber evidence="3 9">4.2.1.11</ecNumber>
    </recommendedName>
    <alternativeName>
        <fullName evidence="9">2-phospho-D-glycerate hydro-lyase</fullName>
    </alternativeName>
    <alternativeName>
        <fullName evidence="9">2-phosphoglycerate dehydratase</fullName>
    </alternativeName>
</protein>
<dbReference type="Pfam" id="PF00113">
    <property type="entry name" value="Enolase_C"/>
    <property type="match status" value="1"/>
</dbReference>
<evidence type="ECO:0000256" key="3">
    <source>
        <dbReference type="ARBA" id="ARBA00012058"/>
    </source>
</evidence>
<dbReference type="PANTHER" id="PTHR11902">
    <property type="entry name" value="ENOLASE"/>
    <property type="match status" value="1"/>
</dbReference>
<comment type="similarity">
    <text evidence="2 9">Belongs to the enolase family.</text>
</comment>
<dbReference type="PRINTS" id="PR00148">
    <property type="entry name" value="ENOLASE"/>
</dbReference>
<evidence type="ECO:0000256" key="1">
    <source>
        <dbReference type="ARBA" id="ARBA00005031"/>
    </source>
</evidence>
<dbReference type="SMART" id="SM01192">
    <property type="entry name" value="Enolase_C"/>
    <property type="match status" value="1"/>
</dbReference>
<comment type="subcellular location">
    <subcellularLocation>
        <location evidence="9">Cytoplasm</location>
    </subcellularLocation>
    <subcellularLocation>
        <location evidence="9">Secreted</location>
    </subcellularLocation>
    <subcellularLocation>
        <location evidence="9">Cell surface</location>
    </subcellularLocation>
    <text evidence="9">Fractions of enolase are present in both the cytoplasm and on the cell surface.</text>
</comment>
<gene>
    <name evidence="9" type="primary">eno</name>
    <name evidence="12" type="ORF">ACFQZV_02405</name>
</gene>
<dbReference type="SFLD" id="SFLDS00001">
    <property type="entry name" value="Enolase"/>
    <property type="match status" value="1"/>
</dbReference>
<evidence type="ECO:0000256" key="5">
    <source>
        <dbReference type="ARBA" id="ARBA00022525"/>
    </source>
</evidence>
<dbReference type="EMBL" id="JBHTIM010000001">
    <property type="protein sequence ID" value="MFD0780150.1"/>
    <property type="molecule type" value="Genomic_DNA"/>
</dbReference>
<dbReference type="InterPro" id="IPR036849">
    <property type="entry name" value="Enolase-like_C_sf"/>
</dbReference>
<keyword evidence="9" id="KW-0479">Metal-binding</keyword>
<comment type="cofactor">
    <cofactor evidence="9">
        <name>Mg(2+)</name>
        <dbReference type="ChEBI" id="CHEBI:18420"/>
    </cofactor>
    <text evidence="9">Binds a second Mg(2+) ion via substrate during catalysis.</text>
</comment>
<evidence type="ECO:0000256" key="8">
    <source>
        <dbReference type="ARBA" id="ARBA00023239"/>
    </source>
</evidence>
<comment type="caution">
    <text evidence="12">The sequence shown here is derived from an EMBL/GenBank/DDBJ whole genome shotgun (WGS) entry which is preliminary data.</text>
</comment>
<feature type="active site" description="Proton donor" evidence="9">
    <location>
        <position position="207"/>
    </location>
</feature>
<evidence type="ECO:0000256" key="9">
    <source>
        <dbReference type="HAMAP-Rule" id="MF_00318"/>
    </source>
</evidence>
<feature type="binding site" evidence="9">
    <location>
        <position position="389"/>
    </location>
    <ligand>
        <name>(2R)-2-phosphoglycerate</name>
        <dbReference type="ChEBI" id="CHEBI:58289"/>
    </ligand>
</feature>
<dbReference type="SFLD" id="SFLDF00002">
    <property type="entry name" value="enolase"/>
    <property type="match status" value="1"/>
</dbReference>
<evidence type="ECO:0000256" key="4">
    <source>
        <dbReference type="ARBA" id="ARBA00017068"/>
    </source>
</evidence>
<dbReference type="InterPro" id="IPR000941">
    <property type="entry name" value="Enolase"/>
</dbReference>
<dbReference type="PIRSF" id="PIRSF001400">
    <property type="entry name" value="Enolase"/>
    <property type="match status" value="1"/>
</dbReference>
<keyword evidence="8 9" id="KW-0456">Lyase</keyword>
<dbReference type="SUPFAM" id="SSF51604">
    <property type="entry name" value="Enolase C-terminal domain-like"/>
    <property type="match status" value="1"/>
</dbReference>
<name>A0ABW2ZNN7_9MICO</name>
<dbReference type="Proteomes" id="UP001597042">
    <property type="component" value="Unassembled WGS sequence"/>
</dbReference>
<dbReference type="Gene3D" id="3.20.20.120">
    <property type="entry name" value="Enolase-like C-terminal domain"/>
    <property type="match status" value="1"/>
</dbReference>
<feature type="domain" description="Enolase N-terminal" evidence="11">
    <location>
        <begin position="6"/>
        <end position="135"/>
    </location>
</feature>
<sequence>MPNTTITALDAWEALDSRGRPTVGCRITLQGGGVGRVITPSGASTGDFEAIELRDRDDRYSGFGTRRAVASLRGPIAETLIGMDAADQVAVDSAIAALDSDAALSGIGGNAALGASLATLTAVADTNREPLWRVLDPTGVPLIPLPMVNIVSGGAHAGRAIDIQDILVIPVGSTSFTEGIEWVSRVRSATAELLTEQGGWAALVADEGGLSARLDSNEAALALVTGGIERSGLGVGTDVAIAVDIAASQLVDAGQIRLRSENTTLTSDEWIERLVQWAQQYPIVSIEDPLGDDDWGAWRRASLELQNIQLLGDDLFATNASRVDHGISQQVANSVLIKPNQAGLVSRTADAVATSQRAAYATVVSARSGDTEDHWLADLAVGWRAGQIKVGSTMRSERTSKWNRLLELEATEKTTYAGRAALAPLR</sequence>
<comment type="catalytic activity">
    <reaction evidence="9">
        <text>(2R)-2-phosphoglycerate = phosphoenolpyruvate + H2O</text>
        <dbReference type="Rhea" id="RHEA:10164"/>
        <dbReference type="ChEBI" id="CHEBI:15377"/>
        <dbReference type="ChEBI" id="CHEBI:58289"/>
        <dbReference type="ChEBI" id="CHEBI:58702"/>
        <dbReference type="EC" id="4.2.1.11"/>
    </reaction>
</comment>
<dbReference type="InterPro" id="IPR020810">
    <property type="entry name" value="Enolase_C"/>
</dbReference>
<feature type="binding site" evidence="9">
    <location>
        <position position="244"/>
    </location>
    <ligand>
        <name>Mg(2+)</name>
        <dbReference type="ChEBI" id="CHEBI:18420"/>
    </ligand>
</feature>
<evidence type="ECO:0000256" key="6">
    <source>
        <dbReference type="ARBA" id="ARBA00022842"/>
    </source>
</evidence>
<feature type="binding site" evidence="9">
    <location>
        <position position="287"/>
    </location>
    <ligand>
        <name>Mg(2+)</name>
        <dbReference type="ChEBI" id="CHEBI:18420"/>
    </ligand>
</feature>
<dbReference type="InterPro" id="IPR029017">
    <property type="entry name" value="Enolase-like_N"/>
</dbReference>
<evidence type="ECO:0000256" key="2">
    <source>
        <dbReference type="ARBA" id="ARBA00009604"/>
    </source>
</evidence>
<dbReference type="PANTHER" id="PTHR11902:SF1">
    <property type="entry name" value="ENOLASE"/>
    <property type="match status" value="1"/>
</dbReference>
<dbReference type="SFLD" id="SFLDG00178">
    <property type="entry name" value="enolase"/>
    <property type="match status" value="1"/>
</dbReference>
<feature type="binding site" evidence="9">
    <location>
        <position position="338"/>
    </location>
    <ligand>
        <name>(2R)-2-phosphoglycerate</name>
        <dbReference type="ChEBI" id="CHEBI:58289"/>
    </ligand>
</feature>
<dbReference type="HAMAP" id="MF_00318">
    <property type="entry name" value="Enolase"/>
    <property type="match status" value="1"/>
</dbReference>
<organism evidence="12 13">
    <name type="scientific">Microbacterium koreense</name>
    <dbReference type="NCBI Taxonomy" id="323761"/>
    <lineage>
        <taxon>Bacteria</taxon>
        <taxon>Bacillati</taxon>
        <taxon>Actinomycetota</taxon>
        <taxon>Actinomycetes</taxon>
        <taxon>Micrococcales</taxon>
        <taxon>Microbacteriaceae</taxon>
        <taxon>Microbacterium</taxon>
    </lineage>
</organism>
<dbReference type="SUPFAM" id="SSF54826">
    <property type="entry name" value="Enolase N-terminal domain-like"/>
    <property type="match status" value="1"/>
</dbReference>
<keyword evidence="13" id="KW-1185">Reference proteome</keyword>
<evidence type="ECO:0000256" key="7">
    <source>
        <dbReference type="ARBA" id="ARBA00023152"/>
    </source>
</evidence>
<dbReference type="InterPro" id="IPR020811">
    <property type="entry name" value="Enolase_N"/>
</dbReference>
<evidence type="ECO:0000259" key="10">
    <source>
        <dbReference type="SMART" id="SM01192"/>
    </source>
</evidence>
<feature type="binding site" evidence="9">
    <location>
        <position position="368"/>
    </location>
    <ligand>
        <name>(2R)-2-phosphoglycerate</name>
        <dbReference type="ChEBI" id="CHEBI:58289"/>
    </ligand>
</feature>
<comment type="function">
    <text evidence="9">Catalyzes the reversible conversion of 2-phosphoglycerate (2-PG) into phosphoenolpyruvate (PEP). It is essential for the degradation of carbohydrates via glycolysis.</text>
</comment>
<keyword evidence="5 9" id="KW-0964">Secreted</keyword>
<comment type="pathway">
    <text evidence="1 9">Carbohydrate degradation; glycolysis; pyruvate from D-glyceraldehyde 3-phosphate: step 4/5.</text>
</comment>